<dbReference type="InterPro" id="IPR000477">
    <property type="entry name" value="RT_dom"/>
</dbReference>
<dbReference type="AlphaFoldDB" id="A0A1Q9C9C2"/>
<organism evidence="4 5">
    <name type="scientific">Symbiodinium microadriaticum</name>
    <name type="common">Dinoflagellate</name>
    <name type="synonym">Zooxanthella microadriatica</name>
    <dbReference type="NCBI Taxonomy" id="2951"/>
    <lineage>
        <taxon>Eukaryota</taxon>
        <taxon>Sar</taxon>
        <taxon>Alveolata</taxon>
        <taxon>Dinophyceae</taxon>
        <taxon>Suessiales</taxon>
        <taxon>Symbiodiniaceae</taxon>
        <taxon>Symbiodinium</taxon>
    </lineage>
</organism>
<dbReference type="Pfam" id="PF00078">
    <property type="entry name" value="RVT_1"/>
    <property type="match status" value="1"/>
</dbReference>
<evidence type="ECO:0000313" key="4">
    <source>
        <dbReference type="EMBL" id="OLP79524.1"/>
    </source>
</evidence>
<evidence type="ECO:0000256" key="1">
    <source>
        <dbReference type="SAM" id="MobiDB-lite"/>
    </source>
</evidence>
<dbReference type="GO" id="GO:0003824">
    <property type="term" value="F:catalytic activity"/>
    <property type="evidence" value="ECO:0007669"/>
    <property type="project" value="InterPro"/>
</dbReference>
<name>A0A1Q9C9C2_SYMMI</name>
<feature type="region of interest" description="Disordered" evidence="1">
    <location>
        <begin position="651"/>
        <end position="689"/>
    </location>
</feature>
<evidence type="ECO:0000259" key="2">
    <source>
        <dbReference type="Pfam" id="PF00078"/>
    </source>
</evidence>
<keyword evidence="5" id="KW-1185">Reference proteome</keyword>
<dbReference type="InterPro" id="IPR036691">
    <property type="entry name" value="Endo/exonu/phosph_ase_sf"/>
</dbReference>
<feature type="region of interest" description="Disordered" evidence="1">
    <location>
        <begin position="338"/>
        <end position="362"/>
    </location>
</feature>
<dbReference type="InterPro" id="IPR005135">
    <property type="entry name" value="Endo/exonuclease/phosphatase"/>
</dbReference>
<feature type="domain" description="Reverse transcriptase" evidence="2">
    <location>
        <begin position="219"/>
        <end position="295"/>
    </location>
</feature>
<evidence type="ECO:0000259" key="3">
    <source>
        <dbReference type="Pfam" id="PF03372"/>
    </source>
</evidence>
<dbReference type="EMBL" id="LSRX01001474">
    <property type="protein sequence ID" value="OLP79524.1"/>
    <property type="molecule type" value="Genomic_DNA"/>
</dbReference>
<dbReference type="Pfam" id="PF03372">
    <property type="entry name" value="Exo_endo_phos"/>
    <property type="match status" value="1"/>
</dbReference>
<evidence type="ECO:0000313" key="5">
    <source>
        <dbReference type="Proteomes" id="UP000186817"/>
    </source>
</evidence>
<protein>
    <submittedName>
        <fullName evidence="4">Uncharacterized protein</fullName>
    </submittedName>
</protein>
<dbReference type="OrthoDB" id="438112at2759"/>
<reference evidence="4 5" key="1">
    <citation type="submission" date="2016-02" db="EMBL/GenBank/DDBJ databases">
        <title>Genome analysis of coral dinoflagellate symbionts highlights evolutionary adaptations to a symbiotic lifestyle.</title>
        <authorList>
            <person name="Aranda M."/>
            <person name="Li Y."/>
            <person name="Liew Y.J."/>
            <person name="Baumgarten S."/>
            <person name="Simakov O."/>
            <person name="Wilson M."/>
            <person name="Piel J."/>
            <person name="Ashoor H."/>
            <person name="Bougouffa S."/>
            <person name="Bajic V.B."/>
            <person name="Ryu T."/>
            <person name="Ravasi T."/>
            <person name="Bayer T."/>
            <person name="Micklem G."/>
            <person name="Kim H."/>
            <person name="Bhak J."/>
            <person name="Lajeunesse T.C."/>
            <person name="Voolstra C.R."/>
        </authorList>
    </citation>
    <scope>NUCLEOTIDE SEQUENCE [LARGE SCALE GENOMIC DNA]</scope>
    <source>
        <strain evidence="4 5">CCMP2467</strain>
    </source>
</reference>
<feature type="domain" description="Endonuclease/exonuclease/phosphatase" evidence="3">
    <location>
        <begin position="14"/>
        <end position="135"/>
    </location>
</feature>
<proteinExistence type="predicted"/>
<comment type="caution">
    <text evidence="4">The sequence shown here is derived from an EMBL/GenBank/DDBJ whole genome shotgun (WGS) entry which is preliminary data.</text>
</comment>
<accession>A0A1Q9C9C2</accession>
<dbReference type="Gene3D" id="3.60.10.10">
    <property type="entry name" value="Endonuclease/exonuclease/phosphatase"/>
    <property type="match status" value="1"/>
</dbReference>
<sequence length="689" mass="77195">MRRAPDPRRLRVHTWNMGGCSSDAYDVLCEWLERQQDLEVLLLQETHWGLGRTESQWSTMGWTWFSSPDPARRYAGVAIVVSKRLAPSTACTFCEWVPGRVLQLNIDLVTVYQWVREASYSAERQEQRTQEDLRWHQLHRTERFAAFQMQVQHVAENASPTGNVLTPREQFDAIYQYFSTVFQRQDAFQHSTLHTAVAFSAAEVEQAAGTPSDLCEMVMDLHEQCRYSIRHNRHTGQLPMQLGVRQGCSLSPLLFAIFTGFFYEALQARTDAKWAAAFVTLFADDTMLQWHIESEARHRIKDGYVLGLGTPTQNMEQGDQEMAEQARREAAEVFGAPPLKNRGQVAPRDDGRAGGLGGKKAQVERTCFQRPTELRQRKLQWLLERSQGSVDIRASAAWGAGAGVSSQCGEDVDAARVGDAAASSRHDVDDVRGYTRARSALIQEKSAKWQELYQEKKVTSSLRTVLLIGVFQELATRLQALLQDQDRLTKMHSVGWLVNGEQALNPKWIYQQRSPEKQTVEVSPQAPIPYSLALDAIQAVINNVGGSWRYKFTRGQQSTLAKALQDSYTGLSFADWKPQSQWTQEGQAMEGGGWREVTRQHDVCQFMQWHPGERIAVPVFSLPPPVDGDVEQGSPANQVMAMSRMAADASQPHAWTEAPAATAQSPSRKAVTDAEDGELSGEVLGAKSA</sequence>
<dbReference type="Proteomes" id="UP000186817">
    <property type="component" value="Unassembled WGS sequence"/>
</dbReference>
<dbReference type="SUPFAM" id="SSF56219">
    <property type="entry name" value="DNase I-like"/>
    <property type="match status" value="1"/>
</dbReference>
<gene>
    <name evidence="4" type="ORF">AK812_SmicGene40178</name>
</gene>